<keyword evidence="3" id="KW-0472">Membrane</keyword>
<feature type="transmembrane region" description="Helical" evidence="3">
    <location>
        <begin position="278"/>
        <end position="299"/>
    </location>
</feature>
<dbReference type="Proteomes" id="UP000711736">
    <property type="component" value="Unassembled WGS sequence"/>
</dbReference>
<protein>
    <submittedName>
        <fullName evidence="4">Uncharacterized protein</fullName>
    </submittedName>
</protein>
<feature type="region of interest" description="Disordered" evidence="2">
    <location>
        <begin position="240"/>
        <end position="259"/>
    </location>
</feature>
<comment type="caution">
    <text evidence="4">The sequence shown here is derived from an EMBL/GenBank/DDBJ whole genome shotgun (WGS) entry which is preliminary data.</text>
</comment>
<accession>A0ABS5UV73</accession>
<dbReference type="EMBL" id="JAFEJU010000003">
    <property type="protein sequence ID" value="MBT1174967.1"/>
    <property type="molecule type" value="Genomic_DNA"/>
</dbReference>
<feature type="coiled-coil region" evidence="1">
    <location>
        <begin position="24"/>
        <end position="51"/>
    </location>
</feature>
<keyword evidence="3" id="KW-0812">Transmembrane</keyword>
<evidence type="ECO:0000256" key="1">
    <source>
        <dbReference type="SAM" id="Coils"/>
    </source>
</evidence>
<evidence type="ECO:0000313" key="4">
    <source>
        <dbReference type="EMBL" id="MBT1174967.1"/>
    </source>
</evidence>
<evidence type="ECO:0000256" key="3">
    <source>
        <dbReference type="SAM" id="Phobius"/>
    </source>
</evidence>
<dbReference type="RefSeq" id="WP_214376191.1">
    <property type="nucleotide sequence ID" value="NZ_JAFEJU010000003.1"/>
</dbReference>
<evidence type="ECO:0000256" key="2">
    <source>
        <dbReference type="SAM" id="MobiDB-lite"/>
    </source>
</evidence>
<gene>
    <name evidence="4" type="ORF">JS530_05535</name>
</gene>
<feature type="transmembrane region" description="Helical" evidence="3">
    <location>
        <begin position="83"/>
        <end position="107"/>
    </location>
</feature>
<keyword evidence="5" id="KW-1185">Reference proteome</keyword>
<feature type="region of interest" description="Disordered" evidence="2">
    <location>
        <begin position="209"/>
        <end position="235"/>
    </location>
</feature>
<keyword evidence="1" id="KW-0175">Coiled coil</keyword>
<organism evidence="4 5">
    <name type="scientific">Bifidobacterium colobi</name>
    <dbReference type="NCBI Taxonomy" id="2809026"/>
    <lineage>
        <taxon>Bacteria</taxon>
        <taxon>Bacillati</taxon>
        <taxon>Actinomycetota</taxon>
        <taxon>Actinomycetes</taxon>
        <taxon>Bifidobacteriales</taxon>
        <taxon>Bifidobacteriaceae</taxon>
        <taxon>Bifidobacterium</taxon>
    </lineage>
</organism>
<reference evidence="4 5" key="1">
    <citation type="journal article" date="2021" name="Environ. Microbiol.">
        <title>Genetic insights into the dark matter of the mammalian gut microbiota through targeted genome reconstruction.</title>
        <authorList>
            <person name="Lugli G.A."/>
            <person name="Alessandri G."/>
            <person name="Milani C."/>
            <person name="Viappiani A."/>
            <person name="Fontana F."/>
            <person name="Tarracchini C."/>
            <person name="Mancabelli L."/>
            <person name="Argentini C."/>
            <person name="Ruiz L."/>
            <person name="Margolles A."/>
            <person name="van Sinderen D."/>
            <person name="Turroni F."/>
            <person name="Ventura M."/>
        </authorList>
    </citation>
    <scope>NUCLEOTIDE SEQUENCE [LARGE SCALE GENOMIC DNA]</scope>
    <source>
        <strain evidence="4 5">LC6</strain>
    </source>
</reference>
<evidence type="ECO:0000313" key="5">
    <source>
        <dbReference type="Proteomes" id="UP000711736"/>
    </source>
</evidence>
<sequence>MPPINTVHLIGLENDQAVKAFAILRDAYQGMEDAQVAIDEAEKLRSKLTHVRIAVRVALICSIICAIAAGITLWAILNYQLPSMWQIAWSVAGVSAVLFIANIVALLRFRSCFAALRTAEQEAAEARDMQQGIEEAIAPLERRLPEKLRNPAYVIRVLKQSDSASSFGDAMVKADLRNDFAGRKHAYQEAKPLPITLDEIATAIGMDVPDEQQSSADEAPADAQSTDTGDADAAGTSAVVSNPQETTQDSNEATASTAEQLPAEAATIPSKQPSWAPFIVSMIASLAAVAISIATLAWAAPMRQREIDEWNAASAYCSEQYQRLVKARSNADDALGKVAQDTDDAHVDELRALADKVGKESCAATSTDQLRTTAAQYQAQVKTMTSVLAEVNKTVQAQQSDTQKQLDLYSNFKQLWDGLSMGNPTNGSDALDGTYCRKDGACLQVAHAPTDYVYGTVKYAGGGSNPLFDAGPLELDFNYQAETLLPSVIKSIYLKAGLHDEMCGSMMQSDCTEQHLYYAPAGMDLMAVAGQGANSTDVLLRGFNIDSSDLPDSSKAYLIVGSVNSIRELEDGVYGSDSDYDSYGTNPVSDATVFYKQ</sequence>
<proteinExistence type="predicted"/>
<feature type="transmembrane region" description="Helical" evidence="3">
    <location>
        <begin position="53"/>
        <end position="77"/>
    </location>
</feature>
<keyword evidence="3" id="KW-1133">Transmembrane helix</keyword>
<name>A0ABS5UV73_9BIFI</name>
<feature type="compositionally biased region" description="Low complexity" evidence="2">
    <location>
        <begin position="221"/>
        <end position="235"/>
    </location>
</feature>